<sequence>MREDHRAPYGPGTPLVRGSARRTSKDPGRTAKGAGAPTHRRPRNGARTTSLPGPLVPARARCMPAQDGPRAPAARRRTPAPARTGCHGGRAFRDLFRCSGRRDNVPVFRWPARLGSG</sequence>
<keyword evidence="3" id="KW-1185">Reference proteome</keyword>
<proteinExistence type="predicted"/>
<feature type="region of interest" description="Disordered" evidence="1">
    <location>
        <begin position="1"/>
        <end position="90"/>
    </location>
</feature>
<dbReference type="AlphaFoldDB" id="A0A919FRD0"/>
<accession>A0A919FRD0</accession>
<evidence type="ECO:0000313" key="3">
    <source>
        <dbReference type="Proteomes" id="UP000603708"/>
    </source>
</evidence>
<evidence type="ECO:0000256" key="1">
    <source>
        <dbReference type="SAM" id="MobiDB-lite"/>
    </source>
</evidence>
<reference evidence="2" key="2">
    <citation type="submission" date="2020-09" db="EMBL/GenBank/DDBJ databases">
        <authorList>
            <person name="Sun Q."/>
            <person name="Ohkuma M."/>
        </authorList>
    </citation>
    <scope>NUCLEOTIDE SEQUENCE</scope>
    <source>
        <strain evidence="2">JCM 5069</strain>
    </source>
</reference>
<reference evidence="2" key="1">
    <citation type="journal article" date="2014" name="Int. J. Syst. Evol. Microbiol.">
        <title>Complete genome sequence of Corynebacterium casei LMG S-19264T (=DSM 44701T), isolated from a smear-ripened cheese.</title>
        <authorList>
            <consortium name="US DOE Joint Genome Institute (JGI-PGF)"/>
            <person name="Walter F."/>
            <person name="Albersmeier A."/>
            <person name="Kalinowski J."/>
            <person name="Ruckert C."/>
        </authorList>
    </citation>
    <scope>NUCLEOTIDE SEQUENCE</scope>
    <source>
        <strain evidence="2">JCM 5069</strain>
    </source>
</reference>
<organism evidence="2 3">
    <name type="scientific">Streptomyces sulfonofaciens</name>
    <dbReference type="NCBI Taxonomy" id="68272"/>
    <lineage>
        <taxon>Bacteria</taxon>
        <taxon>Bacillati</taxon>
        <taxon>Actinomycetota</taxon>
        <taxon>Actinomycetes</taxon>
        <taxon>Kitasatosporales</taxon>
        <taxon>Streptomycetaceae</taxon>
        <taxon>Streptomyces</taxon>
    </lineage>
</organism>
<gene>
    <name evidence="2" type="ORF">GCM10018793_04680</name>
</gene>
<name>A0A919FRD0_9ACTN</name>
<dbReference type="Proteomes" id="UP000603708">
    <property type="component" value="Unassembled WGS sequence"/>
</dbReference>
<evidence type="ECO:0000313" key="2">
    <source>
        <dbReference type="EMBL" id="GHH70514.1"/>
    </source>
</evidence>
<dbReference type="EMBL" id="BNCD01000001">
    <property type="protein sequence ID" value="GHH70514.1"/>
    <property type="molecule type" value="Genomic_DNA"/>
</dbReference>
<comment type="caution">
    <text evidence="2">The sequence shown here is derived from an EMBL/GenBank/DDBJ whole genome shotgun (WGS) entry which is preliminary data.</text>
</comment>
<protein>
    <submittedName>
        <fullName evidence="2">Uncharacterized protein</fullName>
    </submittedName>
</protein>